<evidence type="ECO:0000313" key="2">
    <source>
        <dbReference type="Proteomes" id="UP001165685"/>
    </source>
</evidence>
<gene>
    <name evidence="1" type="ORF">O4U47_15375</name>
</gene>
<dbReference type="RefSeq" id="WP_270678547.1">
    <property type="nucleotide sequence ID" value="NZ_JAQFWP010000026.1"/>
</dbReference>
<evidence type="ECO:0000313" key="1">
    <source>
        <dbReference type="EMBL" id="MDA2805897.1"/>
    </source>
</evidence>
<proteinExistence type="predicted"/>
<reference evidence="1" key="1">
    <citation type="submission" date="2023-01" db="EMBL/GenBank/DDBJ databases">
        <title>Draft genome sequence of Nocardiopsis sp. LSu2-4 isolated from halophytes.</title>
        <authorList>
            <person name="Duangmal K."/>
            <person name="Chantavorakit T."/>
        </authorList>
    </citation>
    <scope>NUCLEOTIDE SEQUENCE</scope>
    <source>
        <strain evidence="1">LSu2-4</strain>
    </source>
</reference>
<dbReference type="EMBL" id="JAQFWP010000026">
    <property type="protein sequence ID" value="MDA2805897.1"/>
    <property type="molecule type" value="Genomic_DNA"/>
</dbReference>
<protein>
    <submittedName>
        <fullName evidence="1">DUF6177 family protein</fullName>
    </submittedName>
</protein>
<dbReference type="Pfam" id="PF19674">
    <property type="entry name" value="DUF6177"/>
    <property type="match status" value="1"/>
</dbReference>
<dbReference type="Proteomes" id="UP001165685">
    <property type="component" value="Unassembled WGS sequence"/>
</dbReference>
<comment type="caution">
    <text evidence="1">The sequence shown here is derived from an EMBL/GenBank/DDBJ whole genome shotgun (WGS) entry which is preliminary data.</text>
</comment>
<sequence length="361" mass="39014">MSFNAADLIARVEDDAPEHHPSVDRRAEEAVVIEMERPVVPLTSWIADAIAVFGAERKAIQVLTPPTSRLTHPLWALLSGPGARWVVEDPERGHFDGVNGLPLEWDEAKGFRPISQTTGPVTPVEGFQTDAAQSSDSNATHVLLDLTVEHPASEDLVLGGGTETLVSTLTGDLPAGWSTNEPAVRAWDREAVTELCKKRAPKASRLFVAGPHGAERPFIGPLTVKRTRTGLLETLSLAVAVPPGEPFPHDDLMRAVELLAAERLIRTLVVNTLPGRADLTYEPRWMGAPKPFGTAIGHAPVEEMGLEHAMSAPVPGIKLGPEDRTAVWYPLNETDPKRALSSLQELTSHLMAPSFSSDGKR</sequence>
<keyword evidence="2" id="KW-1185">Reference proteome</keyword>
<name>A0ABT4TMH5_9ACTN</name>
<organism evidence="1 2">
    <name type="scientific">Nocardiopsis suaedae</name>
    <dbReference type="NCBI Taxonomy" id="3018444"/>
    <lineage>
        <taxon>Bacteria</taxon>
        <taxon>Bacillati</taxon>
        <taxon>Actinomycetota</taxon>
        <taxon>Actinomycetes</taxon>
        <taxon>Streptosporangiales</taxon>
        <taxon>Nocardiopsidaceae</taxon>
        <taxon>Nocardiopsis</taxon>
    </lineage>
</organism>
<dbReference type="InterPro" id="IPR046175">
    <property type="entry name" value="DUF6177"/>
</dbReference>
<accession>A0ABT4TMH5</accession>